<comment type="similarity">
    <text evidence="5 6">Belongs to the adenylate kinase family.</text>
</comment>
<feature type="binding site" evidence="5">
    <location>
        <position position="127"/>
    </location>
    <ligand>
        <name>ATP</name>
        <dbReference type="ChEBI" id="CHEBI:30616"/>
    </ligand>
</feature>
<reference evidence="8 9" key="1">
    <citation type="submission" date="2016-11" db="EMBL/GenBank/DDBJ databases">
        <authorList>
            <person name="Jaros S."/>
            <person name="Januszkiewicz K."/>
            <person name="Wedrychowicz H."/>
        </authorList>
    </citation>
    <scope>NUCLEOTIDE SEQUENCE [LARGE SCALE GENOMIC DNA]</scope>
    <source>
        <strain evidence="8 9">DSM 45627</strain>
    </source>
</reference>
<dbReference type="EC" id="2.7.4.3" evidence="5 7"/>
<feature type="binding site" evidence="5">
    <location>
        <position position="36"/>
    </location>
    <ligand>
        <name>AMP</name>
        <dbReference type="ChEBI" id="CHEBI:456215"/>
    </ligand>
</feature>
<evidence type="ECO:0000256" key="4">
    <source>
        <dbReference type="ARBA" id="ARBA00022777"/>
    </source>
</evidence>
<dbReference type="GO" id="GO:0005524">
    <property type="term" value="F:ATP binding"/>
    <property type="evidence" value="ECO:0007669"/>
    <property type="project" value="UniProtKB-UniRule"/>
</dbReference>
<dbReference type="AlphaFoldDB" id="A0A1M5I2L9"/>
<dbReference type="OrthoDB" id="9805030at2"/>
<comment type="caution">
    <text evidence="5">Lacks conserved residue(s) required for the propagation of feature annotation.</text>
</comment>
<comment type="subcellular location">
    <subcellularLocation>
        <location evidence="5 7">Cytoplasm</location>
    </subcellularLocation>
</comment>
<feature type="binding site" evidence="5">
    <location>
        <position position="172"/>
    </location>
    <ligand>
        <name>ATP</name>
        <dbReference type="ChEBI" id="CHEBI:30616"/>
    </ligand>
</feature>
<gene>
    <name evidence="5" type="primary">adk</name>
    <name evidence="8" type="ORF">SAMN05443575_1723</name>
</gene>
<feature type="binding site" evidence="5">
    <location>
        <begin position="57"/>
        <end position="59"/>
    </location>
    <ligand>
        <name>AMP</name>
        <dbReference type="ChEBI" id="CHEBI:456215"/>
    </ligand>
</feature>
<feature type="binding site" evidence="5">
    <location>
        <begin position="10"/>
        <end position="15"/>
    </location>
    <ligand>
        <name>ATP</name>
        <dbReference type="ChEBI" id="CHEBI:30616"/>
    </ligand>
</feature>
<keyword evidence="5" id="KW-0963">Cytoplasm</keyword>
<keyword evidence="9" id="KW-1185">Reference proteome</keyword>
<accession>A0A1M5I2L9</accession>
<feature type="binding site" evidence="5">
    <location>
        <position position="144"/>
    </location>
    <ligand>
        <name>AMP</name>
        <dbReference type="ChEBI" id="CHEBI:456215"/>
    </ligand>
</feature>
<sequence>MNVLLIGPPGSGKGTQGERLAHRLGLEHLAAGDLLRAEVEQGTPLGREVGDLMRRGDLVPDDKIIQLVMPRVVAAAAADGYLLDGFPRSVEQAEEARKLAEDSDAAPDAVIYLDVPRDELMRRILARARTEGRADDNEETVRNRLRVFDEATKPLVEHYRERGLLHTIDADRSADEVTDAIVAALPD</sequence>
<organism evidence="8 9">
    <name type="scientific">Jatrophihabitans endophyticus</name>
    <dbReference type="NCBI Taxonomy" id="1206085"/>
    <lineage>
        <taxon>Bacteria</taxon>
        <taxon>Bacillati</taxon>
        <taxon>Actinomycetota</taxon>
        <taxon>Actinomycetes</taxon>
        <taxon>Jatrophihabitantales</taxon>
        <taxon>Jatrophihabitantaceae</taxon>
        <taxon>Jatrophihabitans</taxon>
    </lineage>
</organism>
<dbReference type="InterPro" id="IPR027417">
    <property type="entry name" value="P-loop_NTPase"/>
</dbReference>
<evidence type="ECO:0000256" key="6">
    <source>
        <dbReference type="RuleBase" id="RU003330"/>
    </source>
</evidence>
<comment type="function">
    <text evidence="5">Catalyzes the reversible transfer of the terminal phosphate group between ATP and AMP. Plays an important role in cellular energy homeostasis and in adenine nucleotide metabolism.</text>
</comment>
<dbReference type="Gene3D" id="3.40.50.300">
    <property type="entry name" value="P-loop containing nucleotide triphosphate hydrolases"/>
    <property type="match status" value="1"/>
</dbReference>
<comment type="subunit">
    <text evidence="5 7">Monomer.</text>
</comment>
<dbReference type="HAMAP" id="MF_00235">
    <property type="entry name" value="Adenylate_kinase_Adk"/>
    <property type="match status" value="1"/>
</dbReference>
<comment type="catalytic activity">
    <reaction evidence="5 7">
        <text>AMP + ATP = 2 ADP</text>
        <dbReference type="Rhea" id="RHEA:12973"/>
        <dbReference type="ChEBI" id="CHEBI:30616"/>
        <dbReference type="ChEBI" id="CHEBI:456215"/>
        <dbReference type="ChEBI" id="CHEBI:456216"/>
        <dbReference type="EC" id="2.7.4.3"/>
    </reaction>
</comment>
<dbReference type="CDD" id="cd01428">
    <property type="entry name" value="ADK"/>
    <property type="match status" value="1"/>
</dbReference>
<comment type="domain">
    <text evidence="5">Consists of three domains, a large central CORE domain and two small peripheral domains, NMPbind and LID, which undergo movements during catalysis. The LID domain closes over the site of phosphoryl transfer upon ATP binding. Assembling and dissambling the active center during each catalytic cycle provides an effective means to prevent ATP hydrolysis.</text>
</comment>
<proteinExistence type="inferred from homology"/>
<dbReference type="UniPathway" id="UPA00588">
    <property type="reaction ID" value="UER00649"/>
</dbReference>
<dbReference type="NCBIfam" id="NF011100">
    <property type="entry name" value="PRK14527.1"/>
    <property type="match status" value="1"/>
</dbReference>
<dbReference type="PROSITE" id="PS00113">
    <property type="entry name" value="ADENYLATE_KINASE"/>
    <property type="match status" value="1"/>
</dbReference>
<dbReference type="NCBIfam" id="NF011105">
    <property type="entry name" value="PRK14532.1"/>
    <property type="match status" value="1"/>
</dbReference>
<evidence type="ECO:0000313" key="9">
    <source>
        <dbReference type="Proteomes" id="UP000186132"/>
    </source>
</evidence>
<dbReference type="PANTHER" id="PTHR23359">
    <property type="entry name" value="NUCLEOTIDE KINASE"/>
    <property type="match status" value="1"/>
</dbReference>
<dbReference type="Pfam" id="PF00406">
    <property type="entry name" value="ADK"/>
    <property type="match status" value="1"/>
</dbReference>
<feature type="region of interest" description="NMP" evidence="5">
    <location>
        <begin position="30"/>
        <end position="59"/>
    </location>
</feature>
<evidence type="ECO:0000256" key="3">
    <source>
        <dbReference type="ARBA" id="ARBA00022741"/>
    </source>
</evidence>
<dbReference type="GO" id="GO:0005737">
    <property type="term" value="C:cytoplasm"/>
    <property type="evidence" value="ECO:0007669"/>
    <property type="project" value="UniProtKB-SubCell"/>
</dbReference>
<feature type="binding site" evidence="5">
    <location>
        <position position="92"/>
    </location>
    <ligand>
        <name>AMP</name>
        <dbReference type="ChEBI" id="CHEBI:456215"/>
    </ligand>
</feature>
<feature type="binding site" evidence="5">
    <location>
        <begin position="85"/>
        <end position="88"/>
    </location>
    <ligand>
        <name>AMP</name>
        <dbReference type="ChEBI" id="CHEBI:456215"/>
    </ligand>
</feature>
<evidence type="ECO:0000256" key="7">
    <source>
        <dbReference type="RuleBase" id="RU003331"/>
    </source>
</evidence>
<evidence type="ECO:0000313" key="8">
    <source>
        <dbReference type="EMBL" id="SHG22233.1"/>
    </source>
</evidence>
<dbReference type="SUPFAM" id="SSF52540">
    <property type="entry name" value="P-loop containing nucleoside triphosphate hydrolases"/>
    <property type="match status" value="1"/>
</dbReference>
<dbReference type="NCBIfam" id="NF001381">
    <property type="entry name" value="PRK00279.1-3"/>
    <property type="match status" value="1"/>
</dbReference>
<keyword evidence="1 5" id="KW-0808">Transferase</keyword>
<keyword evidence="2 5" id="KW-0545">Nucleotide biosynthesis</keyword>
<dbReference type="EMBL" id="FQVU01000002">
    <property type="protein sequence ID" value="SHG22233.1"/>
    <property type="molecule type" value="Genomic_DNA"/>
</dbReference>
<dbReference type="Proteomes" id="UP000186132">
    <property type="component" value="Unassembled WGS sequence"/>
</dbReference>
<dbReference type="GO" id="GO:0044209">
    <property type="term" value="P:AMP salvage"/>
    <property type="evidence" value="ECO:0007669"/>
    <property type="project" value="UniProtKB-UniRule"/>
</dbReference>
<feature type="binding site" evidence="5">
    <location>
        <position position="133"/>
    </location>
    <ligand>
        <name>AMP</name>
        <dbReference type="ChEBI" id="CHEBI:456215"/>
    </ligand>
</feature>
<comment type="pathway">
    <text evidence="5">Purine metabolism; AMP biosynthesis via salvage pathway; AMP from ADP: step 1/1.</text>
</comment>
<dbReference type="InterPro" id="IPR000850">
    <property type="entry name" value="Adenylat/UMP-CMP_kin"/>
</dbReference>
<evidence type="ECO:0000256" key="2">
    <source>
        <dbReference type="ARBA" id="ARBA00022727"/>
    </source>
</evidence>
<dbReference type="NCBIfam" id="NF011104">
    <property type="entry name" value="PRK14531.1"/>
    <property type="match status" value="1"/>
</dbReference>
<dbReference type="RefSeq" id="WP_073388594.1">
    <property type="nucleotide sequence ID" value="NZ_FQVU01000002.1"/>
</dbReference>
<evidence type="ECO:0000256" key="5">
    <source>
        <dbReference type="HAMAP-Rule" id="MF_00235"/>
    </source>
</evidence>
<keyword evidence="3 5" id="KW-0547">Nucleotide-binding</keyword>
<evidence type="ECO:0000256" key="1">
    <source>
        <dbReference type="ARBA" id="ARBA00022679"/>
    </source>
</evidence>
<dbReference type="PRINTS" id="PR00094">
    <property type="entry name" value="ADENYLTKNASE"/>
</dbReference>
<dbReference type="GO" id="GO:0004017">
    <property type="term" value="F:AMP kinase activity"/>
    <property type="evidence" value="ECO:0007669"/>
    <property type="project" value="UniProtKB-UniRule"/>
</dbReference>
<dbReference type="InterPro" id="IPR033690">
    <property type="entry name" value="Adenylat_kinase_CS"/>
</dbReference>
<keyword evidence="5 7" id="KW-0067">ATP-binding</keyword>
<name>A0A1M5I2L9_9ACTN</name>
<keyword evidence="4 5" id="KW-0418">Kinase</keyword>
<dbReference type="STRING" id="1206085.SAMN05443575_1723"/>
<protein>
    <recommendedName>
        <fullName evidence="5 7">Adenylate kinase</fullName>
        <shortName evidence="5">AK</shortName>
        <ecNumber evidence="5 7">2.7.4.3</ecNumber>
    </recommendedName>
    <alternativeName>
        <fullName evidence="5">ATP-AMP transphosphorylase</fullName>
    </alternativeName>
    <alternativeName>
        <fullName evidence="5">ATP:AMP phosphotransferase</fullName>
    </alternativeName>
    <alternativeName>
        <fullName evidence="5">Adenylate monophosphate kinase</fullName>
    </alternativeName>
</protein>